<accession>A0ABM1LND9</accession>
<evidence type="ECO:0000259" key="1">
    <source>
        <dbReference type="Pfam" id="PF07727"/>
    </source>
</evidence>
<evidence type="ECO:0000313" key="2">
    <source>
        <dbReference type="Proteomes" id="UP000694861"/>
    </source>
</evidence>
<name>A0ABM1LND9_PRUMU</name>
<dbReference type="GeneID" id="107880896"/>
<dbReference type="PANTHER" id="PTHR11439">
    <property type="entry name" value="GAG-POL-RELATED RETROTRANSPOSON"/>
    <property type="match status" value="1"/>
</dbReference>
<sequence>MVQPPGFVNLAHPTHVCKLHKSLYALKQALHAWFNRSSTFLLSLGFSRKFYVAFEHQFDIKDLGPLTYFLGLQLVSHNGAFYLNQLKYVHDLLHKSNLQHAKPSSTPFAAKSVLTASAGDLLTSLTEYRELVGSPQYLTFTRPNISFAVNTVAQFISSPRSPHMVAVKRILRYVKGTIDFGLHFTPQDPSTRLIIYSYTNWAGCPNFRRSTTGYLIYLGSNLMSWCSRKQPTVSRSSVESEYCALAYACAKSSWLCSLLHELGV</sequence>
<dbReference type="SUPFAM" id="SSF56672">
    <property type="entry name" value="DNA/RNA polymerases"/>
    <property type="match status" value="1"/>
</dbReference>
<reference evidence="2" key="1">
    <citation type="journal article" date="2012" name="Nat. Commun.">
        <title>The genome of Prunus mume.</title>
        <authorList>
            <person name="Zhang Q."/>
            <person name="Chen W."/>
            <person name="Sun L."/>
            <person name="Zhao F."/>
            <person name="Huang B."/>
            <person name="Yang W."/>
            <person name="Tao Y."/>
            <person name="Wang J."/>
            <person name="Yuan Z."/>
            <person name="Fan G."/>
            <person name="Xing Z."/>
            <person name="Han C."/>
            <person name="Pan H."/>
            <person name="Zhong X."/>
            <person name="Shi W."/>
            <person name="Liang X."/>
            <person name="Du D."/>
            <person name="Sun F."/>
            <person name="Xu Z."/>
            <person name="Hao R."/>
            <person name="Lv T."/>
            <person name="Lv Y."/>
            <person name="Zheng Z."/>
            <person name="Sun M."/>
            <person name="Luo L."/>
            <person name="Cai M."/>
            <person name="Gao Y."/>
            <person name="Wang J."/>
            <person name="Yin Y."/>
            <person name="Xu X."/>
            <person name="Cheng T."/>
            <person name="Wang J."/>
        </authorList>
    </citation>
    <scope>NUCLEOTIDE SEQUENCE [LARGE SCALE GENOMIC DNA]</scope>
</reference>
<dbReference type="PANTHER" id="PTHR11439:SF524">
    <property type="entry name" value="RNA-DIRECTED DNA POLYMERASE, PROTEIN KINASE RLK-PELLE-DLSV FAMILY"/>
    <property type="match status" value="1"/>
</dbReference>
<keyword evidence="2" id="KW-1185">Reference proteome</keyword>
<organism evidence="2 3">
    <name type="scientific">Prunus mume</name>
    <name type="common">Japanese apricot</name>
    <name type="synonym">Armeniaca mume</name>
    <dbReference type="NCBI Taxonomy" id="102107"/>
    <lineage>
        <taxon>Eukaryota</taxon>
        <taxon>Viridiplantae</taxon>
        <taxon>Streptophyta</taxon>
        <taxon>Embryophyta</taxon>
        <taxon>Tracheophyta</taxon>
        <taxon>Spermatophyta</taxon>
        <taxon>Magnoliopsida</taxon>
        <taxon>eudicotyledons</taxon>
        <taxon>Gunneridae</taxon>
        <taxon>Pentapetalae</taxon>
        <taxon>rosids</taxon>
        <taxon>fabids</taxon>
        <taxon>Rosales</taxon>
        <taxon>Rosaceae</taxon>
        <taxon>Amygdaloideae</taxon>
        <taxon>Amygdaleae</taxon>
        <taxon>Prunus</taxon>
    </lineage>
</organism>
<proteinExistence type="predicted"/>
<gene>
    <name evidence="3" type="primary">LOC107880896</name>
</gene>
<dbReference type="Pfam" id="PF07727">
    <property type="entry name" value="RVT_2"/>
    <property type="match status" value="1"/>
</dbReference>
<reference evidence="3" key="2">
    <citation type="submission" date="2025-08" db="UniProtKB">
        <authorList>
            <consortium name="RefSeq"/>
        </authorList>
    </citation>
    <scope>IDENTIFICATION</scope>
</reference>
<dbReference type="CDD" id="cd09272">
    <property type="entry name" value="RNase_HI_RT_Ty1"/>
    <property type="match status" value="1"/>
</dbReference>
<dbReference type="RefSeq" id="XP_016648916.1">
    <property type="nucleotide sequence ID" value="XM_016793430.1"/>
</dbReference>
<feature type="domain" description="Reverse transcriptase Ty1/copia-type" evidence="1">
    <location>
        <begin position="1"/>
        <end position="49"/>
    </location>
</feature>
<dbReference type="InterPro" id="IPR013103">
    <property type="entry name" value="RVT_2"/>
</dbReference>
<dbReference type="Proteomes" id="UP000694861">
    <property type="component" value="Linkage group LG4"/>
</dbReference>
<evidence type="ECO:0000313" key="3">
    <source>
        <dbReference type="RefSeq" id="XP_016648916.1"/>
    </source>
</evidence>
<dbReference type="InterPro" id="IPR043502">
    <property type="entry name" value="DNA/RNA_pol_sf"/>
</dbReference>
<protein>
    <submittedName>
        <fullName evidence="3">Uncharacterized mitochondrial protein AtMg00810-like</fullName>
    </submittedName>
</protein>